<evidence type="ECO:0000313" key="2">
    <source>
        <dbReference type="EnsemblPlants" id="ORUFI08G08940.1"/>
    </source>
</evidence>
<dbReference type="HOGENOM" id="CLU_1920544_0_0_1"/>
<name>A0A0E0QGC8_ORYRU</name>
<dbReference type="AlphaFoldDB" id="A0A0E0QGC8"/>
<accession>A0A0E0QGC8</accession>
<keyword evidence="1" id="KW-1133">Transmembrane helix</keyword>
<feature type="transmembrane region" description="Helical" evidence="1">
    <location>
        <begin position="7"/>
        <end position="23"/>
    </location>
</feature>
<keyword evidence="3" id="KW-1185">Reference proteome</keyword>
<reference evidence="2" key="2">
    <citation type="submission" date="2015-06" db="UniProtKB">
        <authorList>
            <consortium name="EnsemblPlants"/>
        </authorList>
    </citation>
    <scope>IDENTIFICATION</scope>
</reference>
<evidence type="ECO:0000313" key="3">
    <source>
        <dbReference type="Proteomes" id="UP000008022"/>
    </source>
</evidence>
<sequence>MESTKSNLFVTTKALIGALLLLIERVGFYCLTFPWTTSLLCNIFAWWFLLLVSLTFGGSKILFKDVSLDLDSVPSKIVLQDPTAGVGESWTISVFILDGEFADMFPLKGCFWLVFCCCRLGYAWFVCDSPLS</sequence>
<proteinExistence type="predicted"/>
<keyword evidence="1" id="KW-0812">Transmembrane</keyword>
<protein>
    <submittedName>
        <fullName evidence="2">Uncharacterized protein</fullName>
    </submittedName>
</protein>
<feature type="transmembrane region" description="Helical" evidence="1">
    <location>
        <begin position="43"/>
        <end position="63"/>
    </location>
</feature>
<evidence type="ECO:0000256" key="1">
    <source>
        <dbReference type="SAM" id="Phobius"/>
    </source>
</evidence>
<dbReference type="Gramene" id="ORUFI08G08940.1">
    <property type="protein sequence ID" value="ORUFI08G08940.1"/>
    <property type="gene ID" value="ORUFI08G08940"/>
</dbReference>
<dbReference type="Proteomes" id="UP000008022">
    <property type="component" value="Unassembled WGS sequence"/>
</dbReference>
<organism evidence="2 3">
    <name type="scientific">Oryza rufipogon</name>
    <name type="common">Brownbeard rice</name>
    <name type="synonym">Asian wild rice</name>
    <dbReference type="NCBI Taxonomy" id="4529"/>
    <lineage>
        <taxon>Eukaryota</taxon>
        <taxon>Viridiplantae</taxon>
        <taxon>Streptophyta</taxon>
        <taxon>Embryophyta</taxon>
        <taxon>Tracheophyta</taxon>
        <taxon>Spermatophyta</taxon>
        <taxon>Magnoliopsida</taxon>
        <taxon>Liliopsida</taxon>
        <taxon>Poales</taxon>
        <taxon>Poaceae</taxon>
        <taxon>BOP clade</taxon>
        <taxon>Oryzoideae</taxon>
        <taxon>Oryzeae</taxon>
        <taxon>Oryzinae</taxon>
        <taxon>Oryza</taxon>
    </lineage>
</organism>
<dbReference type="EnsemblPlants" id="ORUFI08G08940.1">
    <property type="protein sequence ID" value="ORUFI08G08940.1"/>
    <property type="gene ID" value="ORUFI08G08940"/>
</dbReference>
<keyword evidence="1" id="KW-0472">Membrane</keyword>
<reference evidence="3" key="1">
    <citation type="submission" date="2013-06" db="EMBL/GenBank/DDBJ databases">
        <authorList>
            <person name="Zhao Q."/>
        </authorList>
    </citation>
    <scope>NUCLEOTIDE SEQUENCE</scope>
    <source>
        <strain evidence="3">cv. W1943</strain>
    </source>
</reference>